<sequence length="518" mass="59151">MKHIILCFISFFIVSLTLNSHAADDHEQVSLQLLWKHQFQFAGYYIAKEKGFYDTEKLNVDIREYQKGINVVKTILDKEADFAVGRSSILANKGNGAPIIALYAAFQKSPLMLLTRGDIRSPAELKGKRMMLTNDAVDVAEIQAMLIKAGVFKDDYIHQDHTFNILDLINGNTDVMGAYVSNEPFQMSYLNQPYSIIHPEDYGFNMYSDILFTHKQMSTENPELTKKFFEASVKGWIYAFDHIEETAKIIFEKYNTQNRTLDALIYEGEALKKLSLIGGIPFGSINQGRLEAMASVYLISGHLNNQYEISDFIYSGNSSAESKPNHDLLWQLAAFVMFVIGYLLYRNIMESKRNLQLVVIAEHDQLTKLFNRHKLIDSLSEYINLSARYQWKLSCIFIDIDNFKNVNDIFGHNMGDLLLKEFAKLLTEHTRRTDIIGRWGGEEFVIILPETSVLTAEEIATKLCETVFNTQFCVDQQISCSLGVTQYRKDETNEEFIGRADDALYIAKHAGKNRTAVL</sequence>
<dbReference type="GO" id="GO:0043709">
    <property type="term" value="P:cell adhesion involved in single-species biofilm formation"/>
    <property type="evidence" value="ECO:0007669"/>
    <property type="project" value="TreeGrafter"/>
</dbReference>
<feature type="signal peptide" evidence="5">
    <location>
        <begin position="1"/>
        <end position="22"/>
    </location>
</feature>
<dbReference type="PROSITE" id="PS50887">
    <property type="entry name" value="GGDEF"/>
    <property type="match status" value="1"/>
</dbReference>
<dbReference type="Proteomes" id="UP000185999">
    <property type="component" value="Unassembled WGS sequence"/>
</dbReference>
<keyword evidence="8" id="KW-1185">Reference proteome</keyword>
<evidence type="ECO:0000313" key="7">
    <source>
        <dbReference type="EMBL" id="SIS97100.1"/>
    </source>
</evidence>
<evidence type="ECO:0000256" key="2">
    <source>
        <dbReference type="ARBA" id="ARBA00012528"/>
    </source>
</evidence>
<evidence type="ECO:0000256" key="1">
    <source>
        <dbReference type="ARBA" id="ARBA00001946"/>
    </source>
</evidence>
<keyword evidence="4" id="KW-0472">Membrane</keyword>
<dbReference type="FunFam" id="3.30.70.270:FF:000001">
    <property type="entry name" value="Diguanylate cyclase domain protein"/>
    <property type="match status" value="1"/>
</dbReference>
<evidence type="ECO:0000313" key="8">
    <source>
        <dbReference type="Proteomes" id="UP000185999"/>
    </source>
</evidence>
<evidence type="ECO:0000256" key="5">
    <source>
        <dbReference type="SAM" id="SignalP"/>
    </source>
</evidence>
<name>A0A1N7NFK5_9GAMM</name>
<gene>
    <name evidence="7" type="ORF">SAMN05421760_10987</name>
</gene>
<dbReference type="PANTHER" id="PTHR45138:SF9">
    <property type="entry name" value="DIGUANYLATE CYCLASE DGCM-RELATED"/>
    <property type="match status" value="1"/>
</dbReference>
<dbReference type="SUPFAM" id="SSF55073">
    <property type="entry name" value="Nucleotide cyclase"/>
    <property type="match status" value="1"/>
</dbReference>
<dbReference type="AlphaFoldDB" id="A0A1N7NFK5"/>
<dbReference type="CDD" id="cd01949">
    <property type="entry name" value="GGDEF"/>
    <property type="match status" value="1"/>
</dbReference>
<dbReference type="OrthoDB" id="9180959at2"/>
<dbReference type="RefSeq" id="WP_054342138.1">
    <property type="nucleotide sequence ID" value="NZ_FTOE01000009.1"/>
</dbReference>
<dbReference type="InterPro" id="IPR050469">
    <property type="entry name" value="Diguanylate_Cyclase"/>
</dbReference>
<feature type="transmembrane region" description="Helical" evidence="4">
    <location>
        <begin position="328"/>
        <end position="345"/>
    </location>
</feature>
<comment type="cofactor">
    <cofactor evidence="1">
        <name>Mg(2+)</name>
        <dbReference type="ChEBI" id="CHEBI:18420"/>
    </cofactor>
</comment>
<dbReference type="GO" id="GO:0052621">
    <property type="term" value="F:diguanylate cyclase activity"/>
    <property type="evidence" value="ECO:0007669"/>
    <property type="project" value="UniProtKB-EC"/>
</dbReference>
<comment type="catalytic activity">
    <reaction evidence="3">
        <text>2 GTP = 3',3'-c-di-GMP + 2 diphosphate</text>
        <dbReference type="Rhea" id="RHEA:24898"/>
        <dbReference type="ChEBI" id="CHEBI:33019"/>
        <dbReference type="ChEBI" id="CHEBI:37565"/>
        <dbReference type="ChEBI" id="CHEBI:58805"/>
        <dbReference type="EC" id="2.7.7.65"/>
    </reaction>
</comment>
<dbReference type="InterPro" id="IPR043128">
    <property type="entry name" value="Rev_trsase/Diguanyl_cyclase"/>
</dbReference>
<feature type="domain" description="GGDEF" evidence="6">
    <location>
        <begin position="391"/>
        <end position="518"/>
    </location>
</feature>
<evidence type="ECO:0000256" key="3">
    <source>
        <dbReference type="ARBA" id="ARBA00034247"/>
    </source>
</evidence>
<dbReference type="SUPFAM" id="SSF53850">
    <property type="entry name" value="Periplasmic binding protein-like II"/>
    <property type="match status" value="1"/>
</dbReference>
<dbReference type="STRING" id="619304.SAMN05421760_10987"/>
<feature type="chain" id="PRO_5009943638" description="diguanylate cyclase" evidence="5">
    <location>
        <begin position="23"/>
        <end position="518"/>
    </location>
</feature>
<keyword evidence="4" id="KW-0812">Transmembrane</keyword>
<keyword evidence="5" id="KW-0732">Signal</keyword>
<dbReference type="NCBIfam" id="TIGR00254">
    <property type="entry name" value="GGDEF"/>
    <property type="match status" value="1"/>
</dbReference>
<dbReference type="EC" id="2.7.7.65" evidence="2"/>
<dbReference type="Gene3D" id="3.30.70.270">
    <property type="match status" value="1"/>
</dbReference>
<protein>
    <recommendedName>
        <fullName evidence="2">diguanylate cyclase</fullName>
        <ecNumber evidence="2">2.7.7.65</ecNumber>
    </recommendedName>
</protein>
<evidence type="ECO:0000259" key="6">
    <source>
        <dbReference type="PROSITE" id="PS50887"/>
    </source>
</evidence>
<dbReference type="GO" id="GO:1902201">
    <property type="term" value="P:negative regulation of bacterial-type flagellum-dependent cell motility"/>
    <property type="evidence" value="ECO:0007669"/>
    <property type="project" value="TreeGrafter"/>
</dbReference>
<evidence type="ECO:0000256" key="4">
    <source>
        <dbReference type="SAM" id="Phobius"/>
    </source>
</evidence>
<dbReference type="PANTHER" id="PTHR45138">
    <property type="entry name" value="REGULATORY COMPONENTS OF SENSORY TRANSDUCTION SYSTEM"/>
    <property type="match status" value="1"/>
</dbReference>
<dbReference type="GO" id="GO:0005886">
    <property type="term" value="C:plasma membrane"/>
    <property type="evidence" value="ECO:0007669"/>
    <property type="project" value="TreeGrafter"/>
</dbReference>
<proteinExistence type="predicted"/>
<dbReference type="Gene3D" id="3.40.190.10">
    <property type="entry name" value="Periplasmic binding protein-like II"/>
    <property type="match status" value="2"/>
</dbReference>
<dbReference type="Pfam" id="PF09084">
    <property type="entry name" value="NMT1"/>
    <property type="match status" value="1"/>
</dbReference>
<keyword evidence="4" id="KW-1133">Transmembrane helix</keyword>
<dbReference type="InterPro" id="IPR015168">
    <property type="entry name" value="SsuA/THI5"/>
</dbReference>
<reference evidence="8" key="1">
    <citation type="submission" date="2017-01" db="EMBL/GenBank/DDBJ databases">
        <authorList>
            <person name="Varghese N."/>
            <person name="Submissions S."/>
        </authorList>
    </citation>
    <scope>NUCLEOTIDE SEQUENCE [LARGE SCALE GENOMIC DNA]</scope>
    <source>
        <strain evidence="8">DSM 22306</strain>
    </source>
</reference>
<dbReference type="SMART" id="SM00267">
    <property type="entry name" value="GGDEF"/>
    <property type="match status" value="1"/>
</dbReference>
<dbReference type="InterPro" id="IPR000160">
    <property type="entry name" value="GGDEF_dom"/>
</dbReference>
<dbReference type="Pfam" id="PF00990">
    <property type="entry name" value="GGDEF"/>
    <property type="match status" value="1"/>
</dbReference>
<dbReference type="EMBL" id="FTOE01000009">
    <property type="protein sequence ID" value="SIS97100.1"/>
    <property type="molecule type" value="Genomic_DNA"/>
</dbReference>
<dbReference type="InterPro" id="IPR029787">
    <property type="entry name" value="Nucleotide_cyclase"/>
</dbReference>
<accession>A0A1N7NFK5</accession>
<organism evidence="7 8">
    <name type="scientific">Neptunomonas antarctica</name>
    <dbReference type="NCBI Taxonomy" id="619304"/>
    <lineage>
        <taxon>Bacteria</taxon>
        <taxon>Pseudomonadati</taxon>
        <taxon>Pseudomonadota</taxon>
        <taxon>Gammaproteobacteria</taxon>
        <taxon>Oceanospirillales</taxon>
        <taxon>Oceanospirillaceae</taxon>
        <taxon>Neptunomonas</taxon>
    </lineage>
</organism>